<reference evidence="3 4" key="1">
    <citation type="submission" date="2019-05" db="EMBL/GenBank/DDBJ databases">
        <title>Emergence of the Ug99 lineage of the wheat stem rust pathogen through somatic hybridization.</title>
        <authorList>
            <person name="Li F."/>
            <person name="Upadhyaya N.M."/>
            <person name="Sperschneider J."/>
            <person name="Matny O."/>
            <person name="Nguyen-Phuc H."/>
            <person name="Mago R."/>
            <person name="Raley C."/>
            <person name="Miller M.E."/>
            <person name="Silverstein K.A.T."/>
            <person name="Henningsen E."/>
            <person name="Hirsch C.D."/>
            <person name="Visser B."/>
            <person name="Pretorius Z.A."/>
            <person name="Steffenson B.J."/>
            <person name="Schwessinger B."/>
            <person name="Dodds P.N."/>
            <person name="Figueroa M."/>
        </authorList>
    </citation>
    <scope>NUCLEOTIDE SEQUENCE [LARGE SCALE GENOMIC DNA]</scope>
    <source>
        <strain evidence="2">21-0</strain>
        <strain evidence="1 4">Ug99</strain>
    </source>
</reference>
<sequence length="88" mass="9828">MLTIPGLLNLPSPTIFSSSYPKFSSQPLDQPALTRLIADQPILATCSSRLTNLRAKGVARNNPPRFNQPICRKEPSLILNLHRRSDYV</sequence>
<dbReference type="Proteomes" id="UP000324748">
    <property type="component" value="Unassembled WGS sequence"/>
</dbReference>
<evidence type="ECO:0000313" key="1">
    <source>
        <dbReference type="EMBL" id="KAA1068755.1"/>
    </source>
</evidence>
<dbReference type="EMBL" id="VSWC01000041">
    <property type="protein sequence ID" value="KAA1104169.1"/>
    <property type="molecule type" value="Genomic_DNA"/>
</dbReference>
<evidence type="ECO:0000313" key="3">
    <source>
        <dbReference type="Proteomes" id="UP000324748"/>
    </source>
</evidence>
<keyword evidence="3" id="KW-1185">Reference proteome</keyword>
<organism evidence="2 3">
    <name type="scientific">Puccinia graminis f. sp. tritici</name>
    <dbReference type="NCBI Taxonomy" id="56615"/>
    <lineage>
        <taxon>Eukaryota</taxon>
        <taxon>Fungi</taxon>
        <taxon>Dikarya</taxon>
        <taxon>Basidiomycota</taxon>
        <taxon>Pucciniomycotina</taxon>
        <taxon>Pucciniomycetes</taxon>
        <taxon>Pucciniales</taxon>
        <taxon>Pucciniaceae</taxon>
        <taxon>Puccinia</taxon>
    </lineage>
</organism>
<accession>A0A5B0PVR5</accession>
<dbReference type="Proteomes" id="UP000325313">
    <property type="component" value="Unassembled WGS sequence"/>
</dbReference>
<dbReference type="AlphaFoldDB" id="A0A5B0PVR5"/>
<proteinExistence type="predicted"/>
<gene>
    <name evidence="2" type="ORF">PGT21_013521</name>
    <name evidence="1" type="ORF">PGTUg99_037033</name>
</gene>
<evidence type="ECO:0000313" key="4">
    <source>
        <dbReference type="Proteomes" id="UP000325313"/>
    </source>
</evidence>
<comment type="caution">
    <text evidence="2">The sequence shown here is derived from an EMBL/GenBank/DDBJ whole genome shotgun (WGS) entry which is preliminary data.</text>
</comment>
<evidence type="ECO:0000313" key="2">
    <source>
        <dbReference type="EMBL" id="KAA1104169.1"/>
    </source>
</evidence>
<dbReference type="EMBL" id="VDEP01000505">
    <property type="protein sequence ID" value="KAA1068755.1"/>
    <property type="molecule type" value="Genomic_DNA"/>
</dbReference>
<name>A0A5B0PVR5_PUCGR</name>
<protein>
    <submittedName>
        <fullName evidence="2">Uncharacterized protein</fullName>
    </submittedName>
</protein>